<evidence type="ECO:0000313" key="1">
    <source>
        <dbReference type="EMBL" id="JAE29774.1"/>
    </source>
</evidence>
<accession>A0A0A9H1V0</accession>
<dbReference type="EMBL" id="GBRH01168122">
    <property type="protein sequence ID" value="JAE29774.1"/>
    <property type="molecule type" value="Transcribed_RNA"/>
</dbReference>
<proteinExistence type="predicted"/>
<organism evidence="1">
    <name type="scientific">Arundo donax</name>
    <name type="common">Giant reed</name>
    <name type="synonym">Donax arundinaceus</name>
    <dbReference type="NCBI Taxonomy" id="35708"/>
    <lineage>
        <taxon>Eukaryota</taxon>
        <taxon>Viridiplantae</taxon>
        <taxon>Streptophyta</taxon>
        <taxon>Embryophyta</taxon>
        <taxon>Tracheophyta</taxon>
        <taxon>Spermatophyta</taxon>
        <taxon>Magnoliopsida</taxon>
        <taxon>Liliopsida</taxon>
        <taxon>Poales</taxon>
        <taxon>Poaceae</taxon>
        <taxon>PACMAD clade</taxon>
        <taxon>Arundinoideae</taxon>
        <taxon>Arundineae</taxon>
        <taxon>Arundo</taxon>
    </lineage>
</organism>
<protein>
    <submittedName>
        <fullName evidence="1">Uncharacterized protein</fullName>
    </submittedName>
</protein>
<reference evidence="1" key="1">
    <citation type="submission" date="2014-09" db="EMBL/GenBank/DDBJ databases">
        <authorList>
            <person name="Magalhaes I.L.F."/>
            <person name="Oliveira U."/>
            <person name="Santos F.R."/>
            <person name="Vidigal T.H.D.A."/>
            <person name="Brescovit A.D."/>
            <person name="Santos A.J."/>
        </authorList>
    </citation>
    <scope>NUCLEOTIDE SEQUENCE</scope>
    <source>
        <tissue evidence="1">Shoot tissue taken approximately 20 cm above the soil surface</tissue>
    </source>
</reference>
<sequence>MLWRTMIPRRWSWMMKRMRRLLR</sequence>
<name>A0A0A9H1V0_ARUDO</name>
<dbReference type="AlphaFoldDB" id="A0A0A9H1V0"/>
<reference evidence="1" key="2">
    <citation type="journal article" date="2015" name="Data Brief">
        <title>Shoot transcriptome of the giant reed, Arundo donax.</title>
        <authorList>
            <person name="Barrero R.A."/>
            <person name="Guerrero F.D."/>
            <person name="Moolhuijzen P."/>
            <person name="Goolsby J.A."/>
            <person name="Tidwell J."/>
            <person name="Bellgard S.E."/>
            <person name="Bellgard M.I."/>
        </authorList>
    </citation>
    <scope>NUCLEOTIDE SEQUENCE</scope>
    <source>
        <tissue evidence="1">Shoot tissue taken approximately 20 cm above the soil surface</tissue>
    </source>
</reference>